<feature type="domain" description="F-box" evidence="1">
    <location>
        <begin position="11"/>
        <end position="46"/>
    </location>
</feature>
<dbReference type="PhylomeDB" id="A0A022PSA8"/>
<dbReference type="InterPro" id="IPR053781">
    <property type="entry name" value="F-box_AtFBL13-like"/>
</dbReference>
<dbReference type="InterPro" id="IPR001810">
    <property type="entry name" value="F-box_dom"/>
</dbReference>
<evidence type="ECO:0008006" key="5">
    <source>
        <dbReference type="Google" id="ProtNLM"/>
    </source>
</evidence>
<dbReference type="InterPro" id="IPR032675">
    <property type="entry name" value="LRR_dom_sf"/>
</dbReference>
<dbReference type="EMBL" id="KI632305">
    <property type="protein sequence ID" value="EYU19237.1"/>
    <property type="molecule type" value="Genomic_DNA"/>
</dbReference>
<evidence type="ECO:0000259" key="2">
    <source>
        <dbReference type="Pfam" id="PF23622"/>
    </source>
</evidence>
<dbReference type="STRING" id="4155.A0A022PSA8"/>
<dbReference type="PANTHER" id="PTHR31900:SF34">
    <property type="entry name" value="EMB|CAB62440.1-RELATED"/>
    <property type="match status" value="1"/>
</dbReference>
<dbReference type="Proteomes" id="UP000030748">
    <property type="component" value="Unassembled WGS sequence"/>
</dbReference>
<dbReference type="KEGG" id="egt:105948719"/>
<protein>
    <recommendedName>
        <fullName evidence="5">F-box domain-containing protein</fullName>
    </recommendedName>
</protein>
<organism evidence="3 4">
    <name type="scientific">Erythranthe guttata</name>
    <name type="common">Yellow monkey flower</name>
    <name type="synonym">Mimulus guttatus</name>
    <dbReference type="NCBI Taxonomy" id="4155"/>
    <lineage>
        <taxon>Eukaryota</taxon>
        <taxon>Viridiplantae</taxon>
        <taxon>Streptophyta</taxon>
        <taxon>Embryophyta</taxon>
        <taxon>Tracheophyta</taxon>
        <taxon>Spermatophyta</taxon>
        <taxon>Magnoliopsida</taxon>
        <taxon>eudicotyledons</taxon>
        <taxon>Gunneridae</taxon>
        <taxon>Pentapetalae</taxon>
        <taxon>asterids</taxon>
        <taxon>lamiids</taxon>
        <taxon>Lamiales</taxon>
        <taxon>Phrymaceae</taxon>
        <taxon>Erythranthe</taxon>
    </lineage>
</organism>
<accession>A0A022PSA8</accession>
<evidence type="ECO:0000259" key="1">
    <source>
        <dbReference type="Pfam" id="PF00646"/>
    </source>
</evidence>
<dbReference type="Pfam" id="PF23622">
    <property type="entry name" value="LRR_At1g61320_AtMIF1"/>
    <property type="match status" value="1"/>
</dbReference>
<gene>
    <name evidence="3" type="ORF">MIMGU_mgv1a019995mg</name>
</gene>
<dbReference type="InterPro" id="IPR050232">
    <property type="entry name" value="FBL13/AtMIF1-like"/>
</dbReference>
<keyword evidence="4" id="KW-1185">Reference proteome</keyword>
<feature type="domain" description="At1g61320/AtMIF1 LRR" evidence="2">
    <location>
        <begin position="157"/>
        <end position="431"/>
    </location>
</feature>
<dbReference type="OMA" id="FEAEIKH"/>
<dbReference type="InterPro" id="IPR055357">
    <property type="entry name" value="LRR_At1g61320_AtMIF1"/>
</dbReference>
<evidence type="ECO:0000313" key="3">
    <source>
        <dbReference type="EMBL" id="EYU19237.1"/>
    </source>
</evidence>
<dbReference type="Pfam" id="PF00646">
    <property type="entry name" value="F-box"/>
    <property type="match status" value="1"/>
</dbReference>
<name>A0A022PSA8_ERYGU</name>
<evidence type="ECO:0000313" key="4">
    <source>
        <dbReference type="Proteomes" id="UP000030748"/>
    </source>
</evidence>
<dbReference type="CDD" id="cd22160">
    <property type="entry name" value="F-box_AtFBL13-like"/>
    <property type="match status" value="1"/>
</dbReference>
<dbReference type="AlphaFoldDB" id="A0A022PSA8"/>
<dbReference type="SUPFAM" id="SSF81383">
    <property type="entry name" value="F-box domain"/>
    <property type="match status" value="1"/>
</dbReference>
<proteinExistence type="predicted"/>
<dbReference type="OrthoDB" id="673865at2759"/>
<dbReference type="InterPro" id="IPR036047">
    <property type="entry name" value="F-box-like_dom_sf"/>
</dbReference>
<sequence>MDRNDSVDRFSFLPDALILIIITCLPFKEAVKTSVLSKRWLRLWQSTGNIDLDENFFVKAGSSGETRATQRSHFVAFLRFWTENYTEPKVKKYRFVYSNSPDFHLPAVQHCIKFAVDHRELTSLDLDFSDPDWDEEDISVNPQTPPHLPAITLDKHAVLNSLRLSACNFRVPQSITFSGLKNVCLAWMKIPGSSLYKFLKLCPSLETLILRRIWNVGSFDIEAPNLKFLVLDKLSGPEFISVSAPSLSFFQYSGLSVYLQMEYNRTMTEAIFDFSLQPTWDEEGDPEMLYNLLSEVWSVKVLTVCSYMLQVVPMAENSLSLQPRLENVTRLVLKTQLHIQEYYGITFFLNSCPRLEVLSIDIGPKKIFEDWRPPYGMREHPFSSNLWYPACVESTLKKIEVKGFKGDDNEITVLRYLLKYGKVLRHLHIGLSKERGADGIDMESTYRENIQKLMDHISSPHLQVYVV</sequence>
<dbReference type="eggNOG" id="ENOG502RXSD">
    <property type="taxonomic scope" value="Eukaryota"/>
</dbReference>
<dbReference type="SUPFAM" id="SSF52047">
    <property type="entry name" value="RNI-like"/>
    <property type="match status" value="1"/>
</dbReference>
<reference evidence="3 4" key="1">
    <citation type="journal article" date="2013" name="Proc. Natl. Acad. Sci. U.S.A.">
        <title>Fine-scale variation in meiotic recombination in Mimulus inferred from population shotgun sequencing.</title>
        <authorList>
            <person name="Hellsten U."/>
            <person name="Wright K.M."/>
            <person name="Jenkins J."/>
            <person name="Shu S."/>
            <person name="Yuan Y."/>
            <person name="Wessler S.R."/>
            <person name="Schmutz J."/>
            <person name="Willis J.H."/>
            <person name="Rokhsar D.S."/>
        </authorList>
    </citation>
    <scope>NUCLEOTIDE SEQUENCE [LARGE SCALE GENOMIC DNA]</scope>
    <source>
        <strain evidence="4">cv. DUN x IM62</strain>
    </source>
</reference>
<dbReference type="Gene3D" id="3.80.10.10">
    <property type="entry name" value="Ribonuclease Inhibitor"/>
    <property type="match status" value="1"/>
</dbReference>
<dbReference type="PANTHER" id="PTHR31900">
    <property type="entry name" value="F-BOX/RNI SUPERFAMILY PROTEIN-RELATED"/>
    <property type="match status" value="1"/>
</dbReference>